<keyword evidence="2" id="KW-0812">Transmembrane</keyword>
<reference evidence="3 4" key="1">
    <citation type="submission" date="2018-08" db="EMBL/GenBank/DDBJ databases">
        <title>Diversity &amp; Physiological Properties of Lignin-Decomposing Actinobacteria from Soil.</title>
        <authorList>
            <person name="Roh S.G."/>
            <person name="Kim S.B."/>
        </authorList>
    </citation>
    <scope>NUCLEOTIDE SEQUENCE [LARGE SCALE GENOMIC DNA]</scope>
    <source>
        <strain evidence="3 4">MMS17-GH009</strain>
    </source>
</reference>
<dbReference type="AlphaFoldDB" id="A0A372ZXW0"/>
<gene>
    <name evidence="3" type="ORF">DR950_25635</name>
</gene>
<comment type="caution">
    <text evidence="3">The sequence shown here is derived from an EMBL/GenBank/DDBJ whole genome shotgun (WGS) entry which is preliminary data.</text>
</comment>
<dbReference type="Proteomes" id="UP000263377">
    <property type="component" value="Unassembled WGS sequence"/>
</dbReference>
<evidence type="ECO:0000256" key="1">
    <source>
        <dbReference type="SAM" id="MobiDB-lite"/>
    </source>
</evidence>
<dbReference type="RefSeq" id="WP_117488867.1">
    <property type="nucleotide sequence ID" value="NZ_QVIG01000001.1"/>
</dbReference>
<keyword evidence="4" id="KW-1185">Reference proteome</keyword>
<sequence>MSGSGAGPAARWAGRLHDPLLLPAVLVVAVAAAGFVGYRDWQGHRPSEPPGRSAHLCRLPTGADTPLGRLLPPGDQDSEERTSSGVRDTDQQSCAVRIDGRAVLTLTAVRREGELALAAAEATRPDARPLDLPGLAAAWPGGATAAQYCVTGPSGYIEVRVTAGEAARADGADGRQALEEVTRAALAAKTKELCR</sequence>
<proteinExistence type="predicted"/>
<evidence type="ECO:0000313" key="3">
    <source>
        <dbReference type="EMBL" id="RGD60703.1"/>
    </source>
</evidence>
<keyword evidence="2" id="KW-0472">Membrane</keyword>
<feature type="region of interest" description="Disordered" evidence="1">
    <location>
        <begin position="44"/>
        <end position="92"/>
    </location>
</feature>
<accession>A0A372ZXW0</accession>
<evidence type="ECO:0008006" key="5">
    <source>
        <dbReference type="Google" id="ProtNLM"/>
    </source>
</evidence>
<keyword evidence="2" id="KW-1133">Transmembrane helix</keyword>
<organism evidence="3 4">
    <name type="scientific">Kitasatospora xanthocidica</name>
    <dbReference type="NCBI Taxonomy" id="83382"/>
    <lineage>
        <taxon>Bacteria</taxon>
        <taxon>Bacillati</taxon>
        <taxon>Actinomycetota</taxon>
        <taxon>Actinomycetes</taxon>
        <taxon>Kitasatosporales</taxon>
        <taxon>Streptomycetaceae</taxon>
        <taxon>Kitasatospora</taxon>
    </lineage>
</organism>
<protein>
    <recommendedName>
        <fullName evidence="5">DUF3558 domain-containing protein</fullName>
    </recommendedName>
</protein>
<evidence type="ECO:0000256" key="2">
    <source>
        <dbReference type="SAM" id="Phobius"/>
    </source>
</evidence>
<evidence type="ECO:0000313" key="4">
    <source>
        <dbReference type="Proteomes" id="UP000263377"/>
    </source>
</evidence>
<dbReference type="EMBL" id="QVIG01000001">
    <property type="protein sequence ID" value="RGD60703.1"/>
    <property type="molecule type" value="Genomic_DNA"/>
</dbReference>
<feature type="compositionally biased region" description="Basic and acidic residues" evidence="1">
    <location>
        <begin position="79"/>
        <end position="90"/>
    </location>
</feature>
<name>A0A372ZXW0_9ACTN</name>
<feature type="transmembrane region" description="Helical" evidence="2">
    <location>
        <begin position="20"/>
        <end position="38"/>
    </location>
</feature>